<sequence>MEKIPTTPDAATLATLIRQWGAELGFGQVGISGLDLGDHGDHLQRWLDKGYQGEMAWMASHGEKRWRPELLVEGVQSIISVRLDYLVDAPRHRHVPQEPATGVISRYARGRDYHKTLRKRLQQLADRLQTVVEGSGHRVFVDSAPVLERAVAEQAGLGWIGKNTMLIHRQAGSFFFLGELFTTLALPRDEAVSSHCGSCRACLDICPTQAFTGPYELDARRCISYLTIEYQGSIPVELRPLIGNRIFGCDDCQLICPWNRYAKLSAEADFRPRHGLENSPLWVLFGWTEEEFLRKTEGSPLRRTGYENFLRNIAVGLGNAPRLPEVLAALTARKEDESAMVREHVAWALQRHAD</sequence>
<feature type="binding site" evidence="9">
    <location>
        <position position="202"/>
    </location>
    <ligand>
        <name>[4Fe-4S] cluster</name>
        <dbReference type="ChEBI" id="CHEBI:49883"/>
        <label>1</label>
    </ligand>
</feature>
<evidence type="ECO:0000256" key="9">
    <source>
        <dbReference type="HAMAP-Rule" id="MF_00916"/>
    </source>
</evidence>
<keyword evidence="4 9" id="KW-0479">Metal-binding</keyword>
<comment type="cofactor">
    <cofactor evidence="9">
        <name>cob(II)alamin</name>
        <dbReference type="ChEBI" id="CHEBI:16304"/>
    </cofactor>
</comment>
<feature type="binding site" evidence="9">
    <location>
        <position position="222"/>
    </location>
    <ligand>
        <name>[4Fe-4S] cluster</name>
        <dbReference type="ChEBI" id="CHEBI:49883"/>
        <label>2</label>
    </ligand>
</feature>
<dbReference type="Pfam" id="PF13484">
    <property type="entry name" value="Fer4_16"/>
    <property type="match status" value="1"/>
</dbReference>
<evidence type="ECO:0000256" key="4">
    <source>
        <dbReference type="ARBA" id="ARBA00022723"/>
    </source>
</evidence>
<dbReference type="GO" id="GO:0051539">
    <property type="term" value="F:4 iron, 4 sulfur cluster binding"/>
    <property type="evidence" value="ECO:0007669"/>
    <property type="project" value="UniProtKB-KW"/>
</dbReference>
<dbReference type="GO" id="GO:0008616">
    <property type="term" value="P:tRNA queuosine(34) biosynthetic process"/>
    <property type="evidence" value="ECO:0007669"/>
    <property type="project" value="UniProtKB-UniRule"/>
</dbReference>
<feature type="binding site" evidence="9">
    <location>
        <position position="142"/>
    </location>
    <ligand>
        <name>cob(II)alamin</name>
        <dbReference type="ChEBI" id="CHEBI:16304"/>
    </ligand>
</feature>
<comment type="similarity">
    <text evidence="9">Belongs to the QueG family.</text>
</comment>
<keyword evidence="12" id="KW-1185">Reference proteome</keyword>
<evidence type="ECO:0000256" key="5">
    <source>
        <dbReference type="ARBA" id="ARBA00022785"/>
    </source>
</evidence>
<comment type="catalytic activity">
    <reaction evidence="9">
        <text>epoxyqueuosine(34) in tRNA + AH2 = queuosine(34) in tRNA + A + H2O</text>
        <dbReference type="Rhea" id="RHEA:32159"/>
        <dbReference type="Rhea" id="RHEA-COMP:18571"/>
        <dbReference type="Rhea" id="RHEA-COMP:18582"/>
        <dbReference type="ChEBI" id="CHEBI:13193"/>
        <dbReference type="ChEBI" id="CHEBI:15377"/>
        <dbReference type="ChEBI" id="CHEBI:17499"/>
        <dbReference type="ChEBI" id="CHEBI:194431"/>
        <dbReference type="ChEBI" id="CHEBI:194443"/>
        <dbReference type="EC" id="1.17.99.6"/>
    </reaction>
</comment>
<dbReference type="SUPFAM" id="SSF54862">
    <property type="entry name" value="4Fe-4S ferredoxins"/>
    <property type="match status" value="1"/>
</dbReference>
<comment type="function">
    <text evidence="9">Catalyzes the conversion of epoxyqueuosine (oQ) to queuosine (Q), which is a hypermodified base found in the wobble positions of tRNA(Asp), tRNA(Asn), tRNA(His) and tRNA(Tyr).</text>
</comment>
<evidence type="ECO:0000256" key="6">
    <source>
        <dbReference type="ARBA" id="ARBA00023002"/>
    </source>
</evidence>
<evidence type="ECO:0000259" key="10">
    <source>
        <dbReference type="PROSITE" id="PS51379"/>
    </source>
</evidence>
<dbReference type="PANTHER" id="PTHR30002:SF4">
    <property type="entry name" value="EPOXYQUEUOSINE REDUCTASE"/>
    <property type="match status" value="1"/>
</dbReference>
<dbReference type="Pfam" id="PF08331">
    <property type="entry name" value="QueG_DUF1730"/>
    <property type="match status" value="1"/>
</dbReference>
<dbReference type="FunFam" id="3.30.70.20:FF:000017">
    <property type="entry name" value="Epoxyqueuosine reductase"/>
    <property type="match status" value="1"/>
</dbReference>
<feature type="binding site" evidence="9">
    <location>
        <position position="252"/>
    </location>
    <ligand>
        <name>[4Fe-4S] cluster</name>
        <dbReference type="ChEBI" id="CHEBI:49883"/>
        <label>2</label>
    </ligand>
</feature>
<keyword evidence="5 9" id="KW-0671">Queuosine biosynthesis</keyword>
<keyword evidence="6 9" id="KW-0560">Oxidoreductase</keyword>
<feature type="binding site" evidence="9">
    <location>
        <position position="65"/>
    </location>
    <ligand>
        <name>cob(II)alamin</name>
        <dbReference type="ChEBI" id="CHEBI:16304"/>
    </ligand>
</feature>
<dbReference type="RefSeq" id="WP_130412139.1">
    <property type="nucleotide sequence ID" value="NZ_SHKX01000011.1"/>
</dbReference>
<keyword evidence="3 9" id="KW-0819">tRNA processing</keyword>
<evidence type="ECO:0000313" key="11">
    <source>
        <dbReference type="EMBL" id="RZU47014.1"/>
    </source>
</evidence>
<comment type="subunit">
    <text evidence="9">Monomer.</text>
</comment>
<feature type="binding site" evidence="9">
    <location>
        <position position="196"/>
    </location>
    <ligand>
        <name>[4Fe-4S] cluster</name>
        <dbReference type="ChEBI" id="CHEBI:49883"/>
        <label>1</label>
    </ligand>
</feature>
<dbReference type="GO" id="GO:0005737">
    <property type="term" value="C:cytoplasm"/>
    <property type="evidence" value="ECO:0007669"/>
    <property type="project" value="UniProtKB-SubCell"/>
</dbReference>
<feature type="domain" description="4Fe-4S ferredoxin-type" evidence="10">
    <location>
        <begin position="187"/>
        <end position="216"/>
    </location>
</feature>
<proteinExistence type="inferred from homology"/>
<evidence type="ECO:0000313" key="12">
    <source>
        <dbReference type="Proteomes" id="UP000292423"/>
    </source>
</evidence>
<reference evidence="11 12" key="1">
    <citation type="submission" date="2019-02" db="EMBL/GenBank/DDBJ databases">
        <title>Genomic Encyclopedia of Type Strains, Phase IV (KMG-IV): sequencing the most valuable type-strain genomes for metagenomic binning, comparative biology and taxonomic classification.</title>
        <authorList>
            <person name="Goeker M."/>
        </authorList>
    </citation>
    <scope>NUCLEOTIDE SEQUENCE [LARGE SCALE GENOMIC DNA]</scope>
    <source>
        <strain evidence="11 12">DSM 105135</strain>
    </source>
</reference>
<gene>
    <name evidence="9" type="primary">queG</name>
    <name evidence="11" type="ORF">EV700_1401</name>
</gene>
<feature type="binding site" evidence="9">
    <location>
        <position position="166"/>
    </location>
    <ligand>
        <name>cob(II)alamin</name>
        <dbReference type="ChEBI" id="CHEBI:16304"/>
    </ligand>
</feature>
<feature type="binding site" evidence="9">
    <location>
        <position position="199"/>
    </location>
    <ligand>
        <name>[4Fe-4S] cluster</name>
        <dbReference type="ChEBI" id="CHEBI:49883"/>
        <label>1</label>
    </ligand>
</feature>
<keyword evidence="9" id="KW-0846">Cobalamin</keyword>
<dbReference type="PANTHER" id="PTHR30002">
    <property type="entry name" value="EPOXYQUEUOSINE REDUCTASE"/>
    <property type="match status" value="1"/>
</dbReference>
<evidence type="ECO:0000256" key="1">
    <source>
        <dbReference type="ARBA" id="ARBA00022485"/>
    </source>
</evidence>
<feature type="binding site" evidence="9">
    <location>
        <position position="206"/>
    </location>
    <ligand>
        <name>[4Fe-4S] cluster</name>
        <dbReference type="ChEBI" id="CHEBI:49883"/>
        <label>2</label>
    </ligand>
</feature>
<evidence type="ECO:0000256" key="8">
    <source>
        <dbReference type="ARBA" id="ARBA00023014"/>
    </source>
</evidence>
<dbReference type="PROSITE" id="PS00198">
    <property type="entry name" value="4FE4S_FER_1"/>
    <property type="match status" value="1"/>
</dbReference>
<dbReference type="InterPro" id="IPR004453">
    <property type="entry name" value="QueG"/>
</dbReference>
<accession>A0A4Q7ZA91</accession>
<keyword evidence="8 9" id="KW-0411">Iron-sulfur</keyword>
<feature type="binding site" evidence="9">
    <location>
        <position position="163"/>
    </location>
    <ligand>
        <name>cob(II)alamin</name>
        <dbReference type="ChEBI" id="CHEBI:16304"/>
    </ligand>
</feature>
<dbReference type="GO" id="GO:0046872">
    <property type="term" value="F:metal ion binding"/>
    <property type="evidence" value="ECO:0007669"/>
    <property type="project" value="UniProtKB-KW"/>
</dbReference>
<keyword evidence="1 9" id="KW-0004">4Fe-4S</keyword>
<keyword evidence="2 9" id="KW-0963">Cytoplasm</keyword>
<feature type="binding site" evidence="9">
    <location>
        <position position="249"/>
    </location>
    <ligand>
        <name>[4Fe-4S] cluster</name>
        <dbReference type="ChEBI" id="CHEBI:49883"/>
        <label>2</label>
    </ligand>
</feature>
<dbReference type="Proteomes" id="UP000292423">
    <property type="component" value="Unassembled WGS sequence"/>
</dbReference>
<dbReference type="EC" id="1.17.99.6" evidence="9"/>
<feature type="binding site" evidence="9">
    <location>
        <begin position="249"/>
        <end position="250"/>
    </location>
    <ligand>
        <name>cob(II)alamin</name>
        <dbReference type="ChEBI" id="CHEBI:16304"/>
    </ligand>
</feature>
<dbReference type="InterPro" id="IPR017900">
    <property type="entry name" value="4Fe4S_Fe_S_CS"/>
</dbReference>
<dbReference type="UniPathway" id="UPA00392"/>
<evidence type="ECO:0000256" key="7">
    <source>
        <dbReference type="ARBA" id="ARBA00023004"/>
    </source>
</evidence>
<dbReference type="HAMAP" id="MF_00916">
    <property type="entry name" value="QueG"/>
    <property type="match status" value="1"/>
</dbReference>
<dbReference type="InterPro" id="IPR013542">
    <property type="entry name" value="QueG_DUF1730"/>
</dbReference>
<feature type="binding site" evidence="9">
    <location>
        <position position="224"/>
    </location>
    <ligand>
        <name>cob(II)alamin</name>
        <dbReference type="ChEBI" id="CHEBI:16304"/>
    </ligand>
</feature>
<name>A0A4Q7ZA91_9GAMM</name>
<dbReference type="AlphaFoldDB" id="A0A4Q7ZA91"/>
<comment type="subcellular location">
    <subcellularLocation>
        <location evidence="9">Cytoplasm</location>
    </subcellularLocation>
</comment>
<feature type="binding site" evidence="9">
    <location>
        <position position="256"/>
    </location>
    <ligand>
        <name>[4Fe-4S] cluster</name>
        <dbReference type="ChEBI" id="CHEBI:49883"/>
        <label>1</label>
    </ligand>
</feature>
<organism evidence="11 12">
    <name type="scientific">Fluviicoccus keumensis</name>
    <dbReference type="NCBI Taxonomy" id="1435465"/>
    <lineage>
        <taxon>Bacteria</taxon>
        <taxon>Pseudomonadati</taxon>
        <taxon>Pseudomonadota</taxon>
        <taxon>Gammaproteobacteria</taxon>
        <taxon>Moraxellales</taxon>
        <taxon>Moraxellaceae</taxon>
        <taxon>Fluviicoccus</taxon>
    </lineage>
</organism>
<dbReference type="GO" id="GO:0031419">
    <property type="term" value="F:cobalamin binding"/>
    <property type="evidence" value="ECO:0007669"/>
    <property type="project" value="UniProtKB-KW"/>
</dbReference>
<feature type="active site" description="Proton donor" evidence="9">
    <location>
        <position position="142"/>
    </location>
</feature>
<comment type="caution">
    <text evidence="11">The sequence shown here is derived from an EMBL/GenBank/DDBJ whole genome shotgun (WGS) entry which is preliminary data.</text>
</comment>
<evidence type="ECO:0000256" key="3">
    <source>
        <dbReference type="ARBA" id="ARBA00022694"/>
    </source>
</evidence>
<comment type="pathway">
    <text evidence="9">tRNA modification; tRNA-queuosine biosynthesis.</text>
</comment>
<feature type="binding site" evidence="9">
    <location>
        <position position="177"/>
    </location>
    <ligand>
        <name>cob(II)alamin</name>
        <dbReference type="ChEBI" id="CHEBI:16304"/>
    </ligand>
</feature>
<keyword evidence="9" id="KW-0170">Cobalt</keyword>
<dbReference type="OrthoDB" id="9784571at2"/>
<dbReference type="EMBL" id="SHKX01000011">
    <property type="protein sequence ID" value="RZU47014.1"/>
    <property type="molecule type" value="Genomic_DNA"/>
</dbReference>
<dbReference type="PROSITE" id="PS51379">
    <property type="entry name" value="4FE4S_FER_2"/>
    <property type="match status" value="1"/>
</dbReference>
<dbReference type="NCBIfam" id="TIGR00276">
    <property type="entry name" value="tRNA epoxyqueuosine(34) reductase QueG"/>
    <property type="match status" value="1"/>
</dbReference>
<comment type="cofactor">
    <cofactor evidence="9">
        <name>[4Fe-4S] cluster</name>
        <dbReference type="ChEBI" id="CHEBI:49883"/>
    </cofactor>
    <text evidence="9">Binds 2 [4Fe-4S] clusters per monomer.</text>
</comment>
<dbReference type="InterPro" id="IPR017896">
    <property type="entry name" value="4Fe4S_Fe-S-bd"/>
</dbReference>
<keyword evidence="7 9" id="KW-0408">Iron</keyword>
<protein>
    <recommendedName>
        <fullName evidence="9">Epoxyqueuosine reductase</fullName>
        <ecNumber evidence="9">1.17.99.6</ecNumber>
    </recommendedName>
    <alternativeName>
        <fullName evidence="9">Queuosine biosynthesis protein QueG</fullName>
    </alternativeName>
</protein>
<dbReference type="Gene3D" id="3.30.70.20">
    <property type="match status" value="1"/>
</dbReference>
<comment type="caution">
    <text evidence="9">Lacks conserved residue(s) required for the propagation of feature annotation.</text>
</comment>
<evidence type="ECO:0000256" key="2">
    <source>
        <dbReference type="ARBA" id="ARBA00022490"/>
    </source>
</evidence>
<dbReference type="GO" id="GO:0052693">
    <property type="term" value="F:epoxyqueuosine reductase activity"/>
    <property type="evidence" value="ECO:0007669"/>
    <property type="project" value="UniProtKB-UniRule"/>
</dbReference>